<proteinExistence type="predicted"/>
<keyword evidence="2" id="KW-1185">Reference proteome</keyword>
<protein>
    <submittedName>
        <fullName evidence="1">Uncharacterized protein</fullName>
    </submittedName>
</protein>
<reference evidence="1 2" key="1">
    <citation type="journal article" date="2016" name="Curr. Microbiol.">
        <title>Characterization and Complete Genome Sequences of Three N4-Like Roseobacter Phages Isolated from the South China Sea.</title>
        <authorList>
            <person name="Li B."/>
            <person name="Zhang S."/>
            <person name="Long L."/>
            <person name="Huang S."/>
        </authorList>
    </citation>
    <scope>NUCLEOTIDE SEQUENCE [LARGE SCALE GENOMIC DNA]</scope>
</reference>
<evidence type="ECO:0000313" key="2">
    <source>
        <dbReference type="Proteomes" id="UP000259976"/>
    </source>
</evidence>
<evidence type="ECO:0000313" key="1">
    <source>
        <dbReference type="EMBL" id="ANJ20750.1"/>
    </source>
</evidence>
<sequence>MFPLNPATYDYLERIGYPFLFMYFRVTLVNYKGSKE</sequence>
<gene>
    <name evidence="1" type="ORF">RDp01_gp16</name>
</gene>
<organism evidence="1 2">
    <name type="scientific">Roseobacter phage RD-1410W1-01</name>
    <dbReference type="NCBI Taxonomy" id="1815984"/>
    <lineage>
        <taxon>Viruses</taxon>
        <taxon>Duplodnaviria</taxon>
        <taxon>Heunggongvirae</taxon>
        <taxon>Uroviricota</taxon>
        <taxon>Caudoviricetes</taxon>
        <taxon>Schitoviridae</taxon>
        <taxon>Rhodovirinae</taxon>
        <taxon>Aoqinvirus</taxon>
        <taxon>Aoqinvirus RD1410W101</taxon>
    </lineage>
</organism>
<dbReference type="Proteomes" id="UP000259976">
    <property type="component" value="Segment"/>
</dbReference>
<dbReference type="EMBL" id="KU885989">
    <property type="protein sequence ID" value="ANJ20750.1"/>
    <property type="molecule type" value="Genomic_DNA"/>
</dbReference>
<accession>A0A191VYG5</accession>
<name>A0A191VYG5_9CAUD</name>